<feature type="transmembrane region" description="Helical" evidence="8">
    <location>
        <begin position="321"/>
        <end position="345"/>
    </location>
</feature>
<dbReference type="InterPro" id="IPR050586">
    <property type="entry name" value="CPA3_Na-H_Antiporter_D"/>
</dbReference>
<gene>
    <name evidence="10" type="ORF">RKE40_23755</name>
</gene>
<name>A0ABU3SDQ1_9HYPH</name>
<evidence type="ECO:0000256" key="8">
    <source>
        <dbReference type="SAM" id="Phobius"/>
    </source>
</evidence>
<feature type="transmembrane region" description="Helical" evidence="8">
    <location>
        <begin position="6"/>
        <end position="24"/>
    </location>
</feature>
<evidence type="ECO:0000313" key="11">
    <source>
        <dbReference type="Proteomes" id="UP001254257"/>
    </source>
</evidence>
<feature type="transmembrane region" description="Helical" evidence="8">
    <location>
        <begin position="352"/>
        <end position="374"/>
    </location>
</feature>
<keyword evidence="5 8" id="KW-1133">Transmembrane helix</keyword>
<evidence type="ECO:0000256" key="7">
    <source>
        <dbReference type="RuleBase" id="RU000320"/>
    </source>
</evidence>
<feature type="transmembrane region" description="Helical" evidence="8">
    <location>
        <begin position="125"/>
        <end position="142"/>
    </location>
</feature>
<evidence type="ECO:0000259" key="9">
    <source>
        <dbReference type="Pfam" id="PF00361"/>
    </source>
</evidence>
<dbReference type="Pfam" id="PF00361">
    <property type="entry name" value="Proton_antipo_M"/>
    <property type="match status" value="1"/>
</dbReference>
<evidence type="ECO:0000256" key="2">
    <source>
        <dbReference type="ARBA" id="ARBA00005346"/>
    </source>
</evidence>
<evidence type="ECO:0000313" key="10">
    <source>
        <dbReference type="EMBL" id="MDU0342923.1"/>
    </source>
</evidence>
<feature type="transmembrane region" description="Helical" evidence="8">
    <location>
        <begin position="199"/>
        <end position="221"/>
    </location>
</feature>
<feature type="transmembrane region" description="Helical" evidence="8">
    <location>
        <begin position="386"/>
        <end position="405"/>
    </location>
</feature>
<organism evidence="10 11">
    <name type="scientific">Bosea rubneri</name>
    <dbReference type="NCBI Taxonomy" id="3075434"/>
    <lineage>
        <taxon>Bacteria</taxon>
        <taxon>Pseudomonadati</taxon>
        <taxon>Pseudomonadota</taxon>
        <taxon>Alphaproteobacteria</taxon>
        <taxon>Hyphomicrobiales</taxon>
        <taxon>Boseaceae</taxon>
        <taxon>Bosea</taxon>
    </lineage>
</organism>
<protein>
    <submittedName>
        <fullName evidence="10">Complex I subunit 5 family protein</fullName>
    </submittedName>
</protein>
<dbReference type="RefSeq" id="WP_316020675.1">
    <property type="nucleotide sequence ID" value="NZ_JAWDID010000052.1"/>
</dbReference>
<feature type="transmembrane region" description="Helical" evidence="8">
    <location>
        <begin position="464"/>
        <end position="481"/>
    </location>
</feature>
<evidence type="ECO:0000256" key="4">
    <source>
        <dbReference type="ARBA" id="ARBA00022692"/>
    </source>
</evidence>
<dbReference type="InterPro" id="IPR001750">
    <property type="entry name" value="ND/Mrp_TM"/>
</dbReference>
<comment type="similarity">
    <text evidence="2">Belongs to the CPA3 antiporters (TC 2.A.63) subunit D family.</text>
</comment>
<dbReference type="EMBL" id="JAWDID010000052">
    <property type="protein sequence ID" value="MDU0342923.1"/>
    <property type="molecule type" value="Genomic_DNA"/>
</dbReference>
<feature type="transmembrane region" description="Helical" evidence="8">
    <location>
        <begin position="258"/>
        <end position="277"/>
    </location>
</feature>
<dbReference type="PANTHER" id="PTHR42703:SF1">
    <property type="entry name" value="NA(+)_H(+) ANTIPORTER SUBUNIT D1"/>
    <property type="match status" value="1"/>
</dbReference>
<evidence type="ECO:0000256" key="3">
    <source>
        <dbReference type="ARBA" id="ARBA00022475"/>
    </source>
</evidence>
<evidence type="ECO:0000256" key="1">
    <source>
        <dbReference type="ARBA" id="ARBA00004651"/>
    </source>
</evidence>
<feature type="transmembrane region" description="Helical" evidence="8">
    <location>
        <begin position="233"/>
        <end position="252"/>
    </location>
</feature>
<proteinExistence type="inferred from homology"/>
<comment type="subcellular location">
    <subcellularLocation>
        <location evidence="1">Cell membrane</location>
        <topology evidence="1">Multi-pass membrane protein</topology>
    </subcellularLocation>
    <subcellularLocation>
        <location evidence="7">Membrane</location>
        <topology evidence="7">Multi-pass membrane protein</topology>
    </subcellularLocation>
</comment>
<feature type="transmembrane region" description="Helical" evidence="8">
    <location>
        <begin position="523"/>
        <end position="541"/>
    </location>
</feature>
<dbReference type="Proteomes" id="UP001254257">
    <property type="component" value="Unassembled WGS sequence"/>
</dbReference>
<keyword evidence="4 7" id="KW-0812">Transmembrane</keyword>
<sequence>MTVSGSLLAATILLPLATAALCLSRAFRARAPSLLVLAPLPGLLAALLVPDGSSALFPAPFRLSLMLDRPGAILLGGAALLWSAAGAFAASYMRSDPAKAGFAVWWLLTLAGSLGLFIVRDIANFYLLFTLASLAAYGLIVHEQTARAHRAGTVYVVLALLAEAFLLLAFVMLAAGHPDPNPAIREVVATLPASPLRDAIVTLLVLGFALKLGLVPLHVWLPLAHPAAPMPASAVLSGVVVKAGAIGLIRFLPFEAGLPFWGALLIGAGFVTAYYAAIVGVTQTRAKTILAYSTVSQMGLLAVLLGTGLENADPGATSLVAYYAVHHTLVKGALFLAVGVLAATGGARLRPVLLLTTILALSLGGMPLTSGALAKLASKPMLGYGLVSHAMALAGAGSTMLMLHFTLVVARDVRGNPASVAPAGQLIPWLAVAAASLILPWSLYPAISGEPLASLIQPDALWKLIWPMLLGALALLLVRRFERLPGAIPEGDIVVLAEAGTPAITRLAAFIERADAHLRRWPVAGLLLLALAILIGGALMLQA</sequence>
<dbReference type="PANTHER" id="PTHR42703">
    <property type="entry name" value="NADH DEHYDROGENASE"/>
    <property type="match status" value="1"/>
</dbReference>
<evidence type="ECO:0000256" key="6">
    <source>
        <dbReference type="ARBA" id="ARBA00023136"/>
    </source>
</evidence>
<keyword evidence="11" id="KW-1185">Reference proteome</keyword>
<accession>A0ABU3SDQ1</accession>
<feature type="transmembrane region" description="Helical" evidence="8">
    <location>
        <begin position="426"/>
        <end position="444"/>
    </location>
</feature>
<evidence type="ECO:0000256" key="5">
    <source>
        <dbReference type="ARBA" id="ARBA00022989"/>
    </source>
</evidence>
<reference evidence="10 11" key="1">
    <citation type="submission" date="2023-09" db="EMBL/GenBank/DDBJ databases">
        <title>Whole genome shotgun sequencing (WGS) of Bosea sp. ZW T0_25, isolated from stored onions (Allium cepa).</title>
        <authorList>
            <person name="Stoll D.A."/>
            <person name="Huch M."/>
        </authorList>
    </citation>
    <scope>NUCLEOTIDE SEQUENCE [LARGE SCALE GENOMIC DNA]</scope>
    <source>
        <strain evidence="10 11">ZW T0_25</strain>
    </source>
</reference>
<feature type="transmembrane region" description="Helical" evidence="8">
    <location>
        <begin position="31"/>
        <end position="50"/>
    </location>
</feature>
<keyword evidence="3" id="KW-1003">Cell membrane</keyword>
<feature type="domain" description="NADH:quinone oxidoreductase/Mrp antiporter transmembrane" evidence="9">
    <location>
        <begin position="121"/>
        <end position="377"/>
    </location>
</feature>
<feature type="transmembrane region" description="Helical" evidence="8">
    <location>
        <begin position="102"/>
        <end position="119"/>
    </location>
</feature>
<feature type="transmembrane region" description="Helical" evidence="8">
    <location>
        <begin position="70"/>
        <end position="90"/>
    </location>
</feature>
<keyword evidence="6 8" id="KW-0472">Membrane</keyword>
<comment type="caution">
    <text evidence="10">The sequence shown here is derived from an EMBL/GenBank/DDBJ whole genome shotgun (WGS) entry which is preliminary data.</text>
</comment>
<feature type="transmembrane region" description="Helical" evidence="8">
    <location>
        <begin position="289"/>
        <end position="309"/>
    </location>
</feature>
<feature type="transmembrane region" description="Helical" evidence="8">
    <location>
        <begin position="154"/>
        <end position="175"/>
    </location>
</feature>